<evidence type="ECO:0000256" key="2">
    <source>
        <dbReference type="SAM" id="MobiDB-lite"/>
    </source>
</evidence>
<dbReference type="GO" id="GO:0006383">
    <property type="term" value="P:transcription by RNA polymerase III"/>
    <property type="evidence" value="ECO:0007669"/>
    <property type="project" value="InterPro"/>
</dbReference>
<dbReference type="OrthoDB" id="9991317at2759"/>
<proteinExistence type="predicted"/>
<keyword evidence="3" id="KW-1185">Reference proteome</keyword>
<dbReference type="PANTHER" id="PTHR23082:SF0">
    <property type="entry name" value="GENERAL TRANSCRIPTION FACTOR 3C POLYPEPTIDE 3"/>
    <property type="match status" value="1"/>
</dbReference>
<dbReference type="RefSeq" id="XP_031373249.1">
    <property type="nucleotide sequence ID" value="XM_031517389.1"/>
</dbReference>
<dbReference type="SMART" id="SM00028">
    <property type="entry name" value="TPR"/>
    <property type="match status" value="7"/>
</dbReference>
<feature type="region of interest" description="Disordered" evidence="2">
    <location>
        <begin position="615"/>
        <end position="637"/>
    </location>
</feature>
<name>A0A6P8BSB7_PUNGR</name>
<feature type="region of interest" description="Disordered" evidence="2">
    <location>
        <begin position="141"/>
        <end position="164"/>
    </location>
</feature>
<dbReference type="InterPro" id="IPR011990">
    <property type="entry name" value="TPR-like_helical_dom_sf"/>
</dbReference>
<dbReference type="PANTHER" id="PTHR23082">
    <property type="entry name" value="TRANSCRIPTION INITIATION FACTOR IIIC TFIIIC , POLYPEPTIDE 3-RELATED"/>
    <property type="match status" value="1"/>
</dbReference>
<organism evidence="3 4">
    <name type="scientific">Punica granatum</name>
    <name type="common">Pomegranate</name>
    <dbReference type="NCBI Taxonomy" id="22663"/>
    <lineage>
        <taxon>Eukaryota</taxon>
        <taxon>Viridiplantae</taxon>
        <taxon>Streptophyta</taxon>
        <taxon>Embryophyta</taxon>
        <taxon>Tracheophyta</taxon>
        <taxon>Spermatophyta</taxon>
        <taxon>Magnoliopsida</taxon>
        <taxon>eudicotyledons</taxon>
        <taxon>Gunneridae</taxon>
        <taxon>Pentapetalae</taxon>
        <taxon>rosids</taxon>
        <taxon>malvids</taxon>
        <taxon>Myrtales</taxon>
        <taxon>Lythraceae</taxon>
        <taxon>Punica</taxon>
    </lineage>
</organism>
<reference evidence="3" key="1">
    <citation type="journal article" date="2020" name="Plant Biotechnol. J.">
        <title>The pomegranate (Punica granatum L.) draft genome dissects genetic divergence between soft- and hard-seeded cultivars.</title>
        <authorList>
            <person name="Luo X."/>
            <person name="Li H."/>
            <person name="Wu Z."/>
            <person name="Yao W."/>
            <person name="Zhao P."/>
            <person name="Cao D."/>
            <person name="Yu H."/>
            <person name="Li K."/>
            <person name="Poudel K."/>
            <person name="Zhao D."/>
            <person name="Zhang F."/>
            <person name="Xia X."/>
            <person name="Chen L."/>
            <person name="Wang Q."/>
            <person name="Jing D."/>
            <person name="Cao S."/>
        </authorList>
    </citation>
    <scope>NUCLEOTIDE SEQUENCE [LARGE SCALE GENOMIC DNA]</scope>
    <source>
        <strain evidence="3">cv. Tunisia</strain>
    </source>
</reference>
<evidence type="ECO:0000256" key="1">
    <source>
        <dbReference type="PROSITE-ProRule" id="PRU00339"/>
    </source>
</evidence>
<dbReference type="Pfam" id="PF14559">
    <property type="entry name" value="TPR_19"/>
    <property type="match status" value="1"/>
</dbReference>
<feature type="compositionally biased region" description="Acidic residues" evidence="2">
    <location>
        <begin position="35"/>
        <end position="62"/>
    </location>
</feature>
<feature type="repeat" description="TPR" evidence="1">
    <location>
        <begin position="268"/>
        <end position="301"/>
    </location>
</feature>
<accession>A0A6P8BSB7</accession>
<dbReference type="PROSITE" id="PS50005">
    <property type="entry name" value="TPR"/>
    <property type="match status" value="2"/>
</dbReference>
<dbReference type="Gene3D" id="1.25.40.10">
    <property type="entry name" value="Tetratricopeptide repeat domain"/>
    <property type="match status" value="3"/>
</dbReference>
<sequence>MAGRGEKGDLEPEVAAPATEDEQADSLNHAGEDGGGGEEQEEDEGKQEGDEDEEEEEEEEEGYAFRFESGMNPLDFTHEDATGLQPYERFERLEYEALAEKKRKALADPHNTGEGSSKKARLDDLSGATMEEIMEALNYGGIRRKSRKSKKRGRRKGSRKKIDPEVSRMLGDATLHYAHGRYEEAISVLNEVVRLAPNVPDSYHTLGLIYTALGNDKKAMDFYMIAASLRPKDSSLWELLYTWSIKQENSGQAKHCLSKAITAEPENIALRVQLASIYLEVGDYQRAAETYEQIQKISPRNVEALMTAAKLYLRCGKLERAIGILADYIENQSPEADVNVIDLLATVYMENNAEDKALKLIEQQNNPGKELDPKLIVKAGICHLHLGNVEKSESLFNALQVENEHDQTDLITKIADSYMSLEDFHSALKYYQLLEGKCEGNGFLHLKVAQCYLSLNKRAQAISSFYKGLHILEDNIGARIALASLLVEEKREDEAISLLSPPNNIVSGDEDPNKPKPWWEHEKVKLKLCDIYRAKGMIEAFVDIIFPPVQESLSMEVLQYKVRPKKRLPKRVLFERVRLLDDQSADNVFSGFRPVARSSDLLKASRAKRLLQKRETQKGELKASASESGVDLDSDNSEDELSETLLQDRAKESPFRVIWKDEEHQCLIVNLCKALAYLGRYWEALEIINFTVRLAYNILPSEKKDELQSVGAQIAYHTTDPKRGFDWVRQIVEKHPNSLVAWNCYYKVISRLEGNYSKHSHFLHNMRSKYPDSVPPIVISGHHFTAKSRAQDAAREYLEAYKMQPDNALVNLCVGTSLINLALGFRLKNKQQCLTQGMAFLFNNMKLTENSQEAMYNIARAFHHVGLVSFAVLYYDKVLRTREKDYPIPKLPNEEPDLLGSLKPGYCNLRREAAYNLHLIYKRSGAHDLARQILKDHCTF</sequence>
<feature type="compositionally biased region" description="Basic and acidic residues" evidence="2">
    <location>
        <begin position="1"/>
        <end position="10"/>
    </location>
</feature>
<keyword evidence="1" id="KW-0802">TPR repeat</keyword>
<dbReference type="AlphaFoldDB" id="A0A6P8BSB7"/>
<dbReference type="InterPro" id="IPR039340">
    <property type="entry name" value="Tfc4/TFIIIC-102/Sfc4"/>
</dbReference>
<dbReference type="SUPFAM" id="SSF48452">
    <property type="entry name" value="TPR-like"/>
    <property type="match status" value="2"/>
</dbReference>
<evidence type="ECO:0000313" key="4">
    <source>
        <dbReference type="RefSeq" id="XP_031373249.1"/>
    </source>
</evidence>
<reference evidence="4" key="2">
    <citation type="submission" date="2025-08" db="UniProtKB">
        <authorList>
            <consortium name="RefSeq"/>
        </authorList>
    </citation>
    <scope>IDENTIFICATION</scope>
    <source>
        <tissue evidence="4">Leaf</tissue>
    </source>
</reference>
<feature type="compositionally biased region" description="Basic residues" evidence="2">
    <location>
        <begin position="142"/>
        <end position="159"/>
    </location>
</feature>
<gene>
    <name evidence="4" type="primary">LOC116188193</name>
</gene>
<dbReference type="GO" id="GO:0000127">
    <property type="term" value="C:transcription factor TFIIIC complex"/>
    <property type="evidence" value="ECO:0007669"/>
    <property type="project" value="TreeGrafter"/>
</dbReference>
<dbReference type="Pfam" id="PF13181">
    <property type="entry name" value="TPR_8"/>
    <property type="match status" value="1"/>
</dbReference>
<feature type="region of interest" description="Disordered" evidence="2">
    <location>
        <begin position="1"/>
        <end position="83"/>
    </location>
</feature>
<feature type="repeat" description="TPR" evidence="1">
    <location>
        <begin position="200"/>
        <end position="233"/>
    </location>
</feature>
<dbReference type="Proteomes" id="UP000515151">
    <property type="component" value="Chromosome 8"/>
</dbReference>
<protein>
    <submittedName>
        <fullName evidence="4">General transcription factor 3C polypeptide 3 isoform X1</fullName>
    </submittedName>
</protein>
<evidence type="ECO:0000313" key="3">
    <source>
        <dbReference type="Proteomes" id="UP000515151"/>
    </source>
</evidence>
<dbReference type="GeneID" id="116188193"/>
<dbReference type="InterPro" id="IPR019734">
    <property type="entry name" value="TPR_rpt"/>
</dbReference>